<dbReference type="SUPFAM" id="SSF46689">
    <property type="entry name" value="Homeodomain-like"/>
    <property type="match status" value="2"/>
</dbReference>
<dbReference type="Pfam" id="PF02311">
    <property type="entry name" value="AraC_binding"/>
    <property type="match status" value="1"/>
</dbReference>
<gene>
    <name evidence="5" type="ORF">BCM02_101211</name>
</gene>
<reference evidence="5 6" key="1">
    <citation type="submission" date="2019-07" db="EMBL/GenBank/DDBJ databases">
        <title>Genomic Encyclopedia of Type Strains, Phase III (KMG-III): the genomes of soil and plant-associated and newly described type strains.</title>
        <authorList>
            <person name="Whitman W."/>
        </authorList>
    </citation>
    <scope>NUCLEOTIDE SEQUENCE [LARGE SCALE GENOMIC DNA]</scope>
    <source>
        <strain evidence="5 6">BL24</strain>
    </source>
</reference>
<dbReference type="RefSeq" id="WP_187433946.1">
    <property type="nucleotide sequence ID" value="NZ_VNHS01000001.1"/>
</dbReference>
<dbReference type="EMBL" id="VNHS01000001">
    <property type="protein sequence ID" value="TYP79095.1"/>
    <property type="molecule type" value="Genomic_DNA"/>
</dbReference>
<organism evidence="5 6">
    <name type="scientific">Paenibacillus methanolicus</name>
    <dbReference type="NCBI Taxonomy" id="582686"/>
    <lineage>
        <taxon>Bacteria</taxon>
        <taxon>Bacillati</taxon>
        <taxon>Bacillota</taxon>
        <taxon>Bacilli</taxon>
        <taxon>Bacillales</taxon>
        <taxon>Paenibacillaceae</taxon>
        <taxon>Paenibacillus</taxon>
    </lineage>
</organism>
<evidence type="ECO:0000256" key="2">
    <source>
        <dbReference type="ARBA" id="ARBA00023125"/>
    </source>
</evidence>
<evidence type="ECO:0000313" key="6">
    <source>
        <dbReference type="Proteomes" id="UP000323257"/>
    </source>
</evidence>
<keyword evidence="2 5" id="KW-0238">DNA-binding</keyword>
<dbReference type="SMART" id="SM00342">
    <property type="entry name" value="HTH_ARAC"/>
    <property type="match status" value="1"/>
</dbReference>
<dbReference type="InterPro" id="IPR003313">
    <property type="entry name" value="AraC-bd"/>
</dbReference>
<dbReference type="PANTHER" id="PTHR43280">
    <property type="entry name" value="ARAC-FAMILY TRANSCRIPTIONAL REGULATOR"/>
    <property type="match status" value="1"/>
</dbReference>
<dbReference type="GO" id="GO:0043565">
    <property type="term" value="F:sequence-specific DNA binding"/>
    <property type="evidence" value="ECO:0007669"/>
    <property type="project" value="InterPro"/>
</dbReference>
<keyword evidence="6" id="KW-1185">Reference proteome</keyword>
<dbReference type="InterPro" id="IPR009057">
    <property type="entry name" value="Homeodomain-like_sf"/>
</dbReference>
<dbReference type="AlphaFoldDB" id="A0A5S5CK31"/>
<evidence type="ECO:0000259" key="4">
    <source>
        <dbReference type="PROSITE" id="PS01124"/>
    </source>
</evidence>
<feature type="domain" description="HTH araC/xylS-type" evidence="4">
    <location>
        <begin position="184"/>
        <end position="282"/>
    </location>
</feature>
<dbReference type="GO" id="GO:0003700">
    <property type="term" value="F:DNA-binding transcription factor activity"/>
    <property type="evidence" value="ECO:0007669"/>
    <property type="project" value="InterPro"/>
</dbReference>
<dbReference type="InterPro" id="IPR018060">
    <property type="entry name" value="HTH_AraC"/>
</dbReference>
<evidence type="ECO:0000313" key="5">
    <source>
        <dbReference type="EMBL" id="TYP79095.1"/>
    </source>
</evidence>
<dbReference type="Gene3D" id="1.10.10.60">
    <property type="entry name" value="Homeodomain-like"/>
    <property type="match status" value="2"/>
</dbReference>
<dbReference type="PANTHER" id="PTHR43280:SF2">
    <property type="entry name" value="HTH-TYPE TRANSCRIPTIONAL REGULATOR EXSA"/>
    <property type="match status" value="1"/>
</dbReference>
<dbReference type="SUPFAM" id="SSF51215">
    <property type="entry name" value="Regulatory protein AraC"/>
    <property type="match status" value="1"/>
</dbReference>
<protein>
    <submittedName>
        <fullName evidence="5">AraC-like DNA-binding protein</fullName>
    </submittedName>
</protein>
<dbReference type="PROSITE" id="PS01124">
    <property type="entry name" value="HTH_ARAC_FAMILY_2"/>
    <property type="match status" value="1"/>
</dbReference>
<dbReference type="Proteomes" id="UP000323257">
    <property type="component" value="Unassembled WGS sequence"/>
</dbReference>
<keyword evidence="1" id="KW-0805">Transcription regulation</keyword>
<name>A0A5S5CK31_9BACL</name>
<accession>A0A5S5CK31</accession>
<keyword evidence="3" id="KW-0804">Transcription</keyword>
<comment type="caution">
    <text evidence="5">The sequence shown here is derived from an EMBL/GenBank/DDBJ whole genome shotgun (WGS) entry which is preliminary data.</text>
</comment>
<evidence type="ECO:0000256" key="1">
    <source>
        <dbReference type="ARBA" id="ARBA00023015"/>
    </source>
</evidence>
<dbReference type="InterPro" id="IPR037923">
    <property type="entry name" value="HTH-like"/>
</dbReference>
<evidence type="ECO:0000256" key="3">
    <source>
        <dbReference type="ARBA" id="ARBA00023163"/>
    </source>
</evidence>
<proteinExistence type="predicted"/>
<sequence>MRTLAMLKPHVGDSMPYLYDGSSNEGLRVCSVYAFHLFTDGPGEMEIEGVRYPIEKRTLVFLRPGQPHAFHISPAHPLASHNLYCDLWDAKTPVSRHRTFIYAPNPFSLPELSAMHACPEADALPGVFSLQPYPHLYEAFLHIVRQYNEMSDYRTETVNSLFYAWLLSWHNAFHAKVPRDYRIVRLIRSLELMPERREPVKEWWRQCGLKRTHFHELFLRETGMTPKAYQHRLIMRRAVNLIQESELSITAVSEKLGYPSIHPFTRHFTAYYGISPKQYRLNPRAGLALNAQAREIRHAK</sequence>
<dbReference type="Pfam" id="PF12833">
    <property type="entry name" value="HTH_18"/>
    <property type="match status" value="1"/>
</dbReference>